<protein>
    <submittedName>
        <fullName evidence="2">Uncharacterized protein</fullName>
    </submittedName>
</protein>
<evidence type="ECO:0000313" key="2">
    <source>
        <dbReference type="EMBL" id="RYU15713.1"/>
    </source>
</evidence>
<gene>
    <name evidence="2" type="ORF">ETU37_00950</name>
</gene>
<proteinExistence type="predicted"/>
<sequence>MPPITPHPLATWVSMQVSPQRHDRLRRRRRAARLLAARRAAAAVDKGTVVTALPKIPAQRTKTATVRPGTVTSSPATSD</sequence>
<feature type="region of interest" description="Disordered" evidence="1">
    <location>
        <begin position="59"/>
        <end position="79"/>
    </location>
</feature>
<dbReference type="Proteomes" id="UP000291189">
    <property type="component" value="Unassembled WGS sequence"/>
</dbReference>
<name>A0A4Q5JAP4_9ACTN</name>
<organism evidence="2 3">
    <name type="scientific">Nocardioides iriomotensis</name>
    <dbReference type="NCBI Taxonomy" id="715784"/>
    <lineage>
        <taxon>Bacteria</taxon>
        <taxon>Bacillati</taxon>
        <taxon>Actinomycetota</taxon>
        <taxon>Actinomycetes</taxon>
        <taxon>Propionibacteriales</taxon>
        <taxon>Nocardioidaceae</taxon>
        <taxon>Nocardioides</taxon>
    </lineage>
</organism>
<evidence type="ECO:0000313" key="3">
    <source>
        <dbReference type="Proteomes" id="UP000291189"/>
    </source>
</evidence>
<evidence type="ECO:0000256" key="1">
    <source>
        <dbReference type="SAM" id="MobiDB-lite"/>
    </source>
</evidence>
<accession>A0A4Q5JAP4</accession>
<comment type="caution">
    <text evidence="2">The sequence shown here is derived from an EMBL/GenBank/DDBJ whole genome shotgun (WGS) entry which is preliminary data.</text>
</comment>
<dbReference type="AlphaFoldDB" id="A0A4Q5JAP4"/>
<feature type="compositionally biased region" description="Polar residues" evidence="1">
    <location>
        <begin position="60"/>
        <end position="79"/>
    </location>
</feature>
<dbReference type="EMBL" id="SDPU01000001">
    <property type="protein sequence ID" value="RYU15713.1"/>
    <property type="molecule type" value="Genomic_DNA"/>
</dbReference>
<reference evidence="2 3" key="1">
    <citation type="submission" date="2019-01" db="EMBL/GenBank/DDBJ databases">
        <title>Nocardioides guangzhouensis sp. nov., an actinobacterium isolated from soil.</title>
        <authorList>
            <person name="Fu Y."/>
            <person name="Cai Y."/>
            <person name="Lin Z."/>
            <person name="Chen P."/>
        </authorList>
    </citation>
    <scope>NUCLEOTIDE SEQUENCE [LARGE SCALE GENOMIC DNA]</scope>
    <source>
        <strain evidence="2 3">NBRC 105384</strain>
    </source>
</reference>
<keyword evidence="3" id="KW-1185">Reference proteome</keyword>
<dbReference type="RefSeq" id="WP_129984996.1">
    <property type="nucleotide sequence ID" value="NZ_SDPU01000001.1"/>
</dbReference>